<evidence type="ECO:0000256" key="3">
    <source>
        <dbReference type="ARBA" id="ARBA00023004"/>
    </source>
</evidence>
<dbReference type="GO" id="GO:0051539">
    <property type="term" value="F:4 iron, 4 sulfur cluster binding"/>
    <property type="evidence" value="ECO:0007669"/>
    <property type="project" value="UniProtKB-UniRule"/>
</dbReference>
<accession>A0A1F5DGB5</accession>
<feature type="binding site" evidence="5">
    <location>
        <position position="240"/>
    </location>
    <ligand>
        <name>dimethylallyl diphosphate</name>
        <dbReference type="ChEBI" id="CHEBI:57623"/>
    </ligand>
</feature>
<reference evidence="6 7" key="1">
    <citation type="journal article" date="2016" name="Nat. Commun.">
        <title>Thousands of microbial genomes shed light on interconnected biogeochemical processes in an aquifer system.</title>
        <authorList>
            <person name="Anantharaman K."/>
            <person name="Brown C.T."/>
            <person name="Hug L.A."/>
            <person name="Sharon I."/>
            <person name="Castelle C.J."/>
            <person name="Probst A.J."/>
            <person name="Thomas B.C."/>
            <person name="Singh A."/>
            <person name="Wilkins M.J."/>
            <person name="Karaoz U."/>
            <person name="Brodie E.L."/>
            <person name="Williams K.H."/>
            <person name="Hubbard S.S."/>
            <person name="Banfield J.F."/>
        </authorList>
    </citation>
    <scope>NUCLEOTIDE SEQUENCE [LARGE SCALE GENOMIC DNA]</scope>
</reference>
<feature type="binding site" evidence="5">
    <location>
        <position position="241"/>
    </location>
    <ligand>
        <name>isopentenyl diphosphate</name>
        <dbReference type="ChEBI" id="CHEBI:128769"/>
    </ligand>
</feature>
<keyword evidence="1 5" id="KW-0004">4Fe-4S</keyword>
<feature type="binding site" evidence="5">
    <location>
        <position position="239"/>
    </location>
    <ligand>
        <name>dimethylallyl diphosphate</name>
        <dbReference type="ChEBI" id="CHEBI:57623"/>
    </ligand>
</feature>
<gene>
    <name evidence="5" type="primary">ispH</name>
    <name evidence="6" type="ORF">A3J78_01345</name>
</gene>
<sequence length="301" mass="32761">MTLERLNNGEVNMPIKIIVAEPHGYCGNDKFGVAGAIKIAQDTAQQYPGQTYILGEIVHNQHVVDWLAEKYGVKTVHNLAEIPQGETVVIRAHGAVPQTYTEAEERGLHVVDATCPLVKRAHHDVKILAAQGKKIIYIASALDHDEAIGVAGEEPEAVALTTLKELDKVEIQDPGKTVILTQTTLSILETKERLAGLKEKHPSLEIKPHICMATTQRQEAVIKLAKEIGFVIVVGHPTSSNSNRLREVAEAVGATAYIVDTAEELNPDWFKGIGQMGVTSGASTPEWILDEVIKTIKEITP</sequence>
<dbReference type="EC" id="1.17.7.4" evidence="5"/>
<keyword evidence="4 5" id="KW-0411">Iron-sulfur</keyword>
<evidence type="ECO:0000256" key="2">
    <source>
        <dbReference type="ARBA" id="ARBA00022723"/>
    </source>
</evidence>
<comment type="catalytic activity">
    <reaction evidence="5">
        <text>dimethylallyl diphosphate + 2 oxidized [2Fe-2S]-[ferredoxin] + H2O = (2E)-4-hydroxy-3-methylbut-2-enyl diphosphate + 2 reduced [2Fe-2S]-[ferredoxin] + 2 H(+)</text>
        <dbReference type="Rhea" id="RHEA:24825"/>
        <dbReference type="Rhea" id="RHEA-COMP:10000"/>
        <dbReference type="Rhea" id="RHEA-COMP:10001"/>
        <dbReference type="ChEBI" id="CHEBI:15377"/>
        <dbReference type="ChEBI" id="CHEBI:15378"/>
        <dbReference type="ChEBI" id="CHEBI:33737"/>
        <dbReference type="ChEBI" id="CHEBI:33738"/>
        <dbReference type="ChEBI" id="CHEBI:57623"/>
        <dbReference type="ChEBI" id="CHEBI:128753"/>
        <dbReference type="EC" id="1.17.7.4"/>
    </reaction>
</comment>
<evidence type="ECO:0000256" key="5">
    <source>
        <dbReference type="HAMAP-Rule" id="MF_00191"/>
    </source>
</evidence>
<dbReference type="GO" id="GO:0016114">
    <property type="term" value="P:terpenoid biosynthetic process"/>
    <property type="evidence" value="ECO:0007669"/>
    <property type="project" value="UniProtKB-UniRule"/>
</dbReference>
<keyword evidence="5" id="KW-0414">Isoprene biosynthesis</keyword>
<dbReference type="UniPathway" id="UPA00059">
    <property type="reaction ID" value="UER00105"/>
</dbReference>
<name>A0A1F5DGB5_9BACT</name>
<feature type="binding site" evidence="5">
    <location>
        <position position="115"/>
    </location>
    <ligand>
        <name>[4Fe-4S] cluster</name>
        <dbReference type="ChEBI" id="CHEBI:49883"/>
    </ligand>
</feature>
<dbReference type="PANTHER" id="PTHR30426:SF0">
    <property type="entry name" value="4-HYDROXY-3-METHYLBUT-2-ENYL DIPHOSPHATE REDUCTASE"/>
    <property type="match status" value="1"/>
</dbReference>
<keyword evidence="5" id="KW-0560">Oxidoreductase</keyword>
<feature type="binding site" evidence="5">
    <location>
        <position position="240"/>
    </location>
    <ligand>
        <name>(2E)-4-hydroxy-3-methylbut-2-enyl diphosphate</name>
        <dbReference type="ChEBI" id="CHEBI:128753"/>
    </ligand>
</feature>
<feature type="binding site" evidence="5">
    <location>
        <position position="26"/>
    </location>
    <ligand>
        <name>[4Fe-4S] cluster</name>
        <dbReference type="ChEBI" id="CHEBI:49883"/>
    </ligand>
</feature>
<feature type="binding site" evidence="5">
    <location>
        <position position="59"/>
    </location>
    <ligand>
        <name>isopentenyl diphosphate</name>
        <dbReference type="ChEBI" id="CHEBI:128769"/>
    </ligand>
</feature>
<protein>
    <recommendedName>
        <fullName evidence="5">4-hydroxy-3-methylbut-2-enyl diphosphate reductase</fullName>
        <shortName evidence="5">HMBPP reductase</shortName>
        <ecNumber evidence="5">1.17.7.4</ecNumber>
    </recommendedName>
</protein>
<feature type="binding site" evidence="5">
    <location>
        <position position="59"/>
    </location>
    <ligand>
        <name>(2E)-4-hydroxy-3-methylbut-2-enyl diphosphate</name>
        <dbReference type="ChEBI" id="CHEBI:128753"/>
    </ligand>
</feature>
<feature type="binding site" evidence="5">
    <location>
        <position position="283"/>
    </location>
    <ligand>
        <name>dimethylallyl diphosphate</name>
        <dbReference type="ChEBI" id="CHEBI:57623"/>
    </ligand>
</feature>
<feature type="binding site" evidence="5">
    <location>
        <position position="183"/>
    </location>
    <ligand>
        <name>(2E)-4-hydroxy-3-methylbut-2-enyl diphosphate</name>
        <dbReference type="ChEBI" id="CHEBI:128753"/>
    </ligand>
</feature>
<dbReference type="GO" id="GO:0019288">
    <property type="term" value="P:isopentenyl diphosphate biosynthetic process, methylerythritol 4-phosphate pathway"/>
    <property type="evidence" value="ECO:0007669"/>
    <property type="project" value="UniProtKB-UniRule"/>
</dbReference>
<feature type="binding site" evidence="5">
    <location>
        <position position="59"/>
    </location>
    <ligand>
        <name>dimethylallyl diphosphate</name>
        <dbReference type="ChEBI" id="CHEBI:57623"/>
    </ligand>
</feature>
<feature type="binding site" evidence="5">
    <location>
        <position position="93"/>
    </location>
    <ligand>
        <name>dimethylallyl diphosphate</name>
        <dbReference type="ChEBI" id="CHEBI:57623"/>
    </ligand>
</feature>
<comment type="caution">
    <text evidence="6">The sequence shown here is derived from an EMBL/GenBank/DDBJ whole genome shotgun (WGS) entry which is preliminary data.</text>
</comment>
<feature type="binding site" evidence="5">
    <location>
        <position position="283"/>
    </location>
    <ligand>
        <name>isopentenyl diphosphate</name>
        <dbReference type="ChEBI" id="CHEBI:128769"/>
    </ligand>
</feature>
<dbReference type="Gene3D" id="3.40.50.11270">
    <property type="match status" value="1"/>
</dbReference>
<evidence type="ECO:0000256" key="1">
    <source>
        <dbReference type="ARBA" id="ARBA00022485"/>
    </source>
</evidence>
<feature type="binding site" evidence="5">
    <location>
        <position position="241"/>
    </location>
    <ligand>
        <name>(2E)-4-hydroxy-3-methylbut-2-enyl diphosphate</name>
        <dbReference type="ChEBI" id="CHEBI:128753"/>
    </ligand>
</feature>
<dbReference type="UniPathway" id="UPA00056">
    <property type="reaction ID" value="UER00097"/>
</dbReference>
<comment type="cofactor">
    <cofactor evidence="5">
        <name>[4Fe-4S] cluster</name>
        <dbReference type="ChEBI" id="CHEBI:49883"/>
    </cofactor>
    <text evidence="5">Binds 1 [4Fe-4S] cluster per subunit.</text>
</comment>
<evidence type="ECO:0000256" key="4">
    <source>
        <dbReference type="ARBA" id="ARBA00023014"/>
    </source>
</evidence>
<feature type="binding site" evidence="5">
    <location>
        <position position="93"/>
    </location>
    <ligand>
        <name>isopentenyl diphosphate</name>
        <dbReference type="ChEBI" id="CHEBI:128769"/>
    </ligand>
</feature>
<dbReference type="Pfam" id="PF02401">
    <property type="entry name" value="LYTB"/>
    <property type="match status" value="1"/>
</dbReference>
<comment type="pathway">
    <text evidence="5">Isoprenoid biosynthesis; isopentenyl diphosphate biosynthesis via DXP pathway; isopentenyl diphosphate from 1-deoxy-D-xylulose 5-phosphate: step 6/6.</text>
</comment>
<feature type="binding site" evidence="5">
    <location>
        <position position="239"/>
    </location>
    <ligand>
        <name>(2E)-4-hydroxy-3-methylbut-2-enyl diphosphate</name>
        <dbReference type="ChEBI" id="CHEBI:128753"/>
    </ligand>
</feature>
<comment type="catalytic activity">
    <reaction evidence="5">
        <text>isopentenyl diphosphate + 2 oxidized [2Fe-2S]-[ferredoxin] + H2O = (2E)-4-hydroxy-3-methylbut-2-enyl diphosphate + 2 reduced [2Fe-2S]-[ferredoxin] + 2 H(+)</text>
        <dbReference type="Rhea" id="RHEA:24488"/>
        <dbReference type="Rhea" id="RHEA-COMP:10000"/>
        <dbReference type="Rhea" id="RHEA-COMP:10001"/>
        <dbReference type="ChEBI" id="CHEBI:15377"/>
        <dbReference type="ChEBI" id="CHEBI:15378"/>
        <dbReference type="ChEBI" id="CHEBI:33737"/>
        <dbReference type="ChEBI" id="CHEBI:33738"/>
        <dbReference type="ChEBI" id="CHEBI:128753"/>
        <dbReference type="ChEBI" id="CHEBI:128769"/>
        <dbReference type="EC" id="1.17.7.4"/>
    </reaction>
</comment>
<feature type="binding site" evidence="5">
    <location>
        <position position="283"/>
    </location>
    <ligand>
        <name>(2E)-4-hydroxy-3-methylbut-2-enyl diphosphate</name>
        <dbReference type="ChEBI" id="CHEBI:128753"/>
    </ligand>
</feature>
<comment type="function">
    <text evidence="5">Catalyzes the conversion of 1-hydroxy-2-methyl-2-(E)-butenyl 4-diphosphate (HMBPP) into a mixture of isopentenyl diphosphate (IPP) and dimethylallyl diphosphate (DMAPP). Acts in the terminal step of the DOXP/MEP pathway for isoprenoid precursor biosynthesis.</text>
</comment>
<feature type="binding site" evidence="5">
    <location>
        <position position="241"/>
    </location>
    <ligand>
        <name>dimethylallyl diphosphate</name>
        <dbReference type="ChEBI" id="CHEBI:57623"/>
    </ligand>
</feature>
<feature type="binding site" evidence="5">
    <location>
        <position position="93"/>
    </location>
    <ligand>
        <name>(2E)-4-hydroxy-3-methylbut-2-enyl diphosphate</name>
        <dbReference type="ChEBI" id="CHEBI:128753"/>
    </ligand>
</feature>
<feature type="binding site" evidence="5">
    <location>
        <position position="144"/>
    </location>
    <ligand>
        <name>isopentenyl diphosphate</name>
        <dbReference type="ChEBI" id="CHEBI:128769"/>
    </ligand>
</feature>
<comment type="pathway">
    <text evidence="5">Isoprenoid biosynthesis; dimethylallyl diphosphate biosynthesis; dimethylallyl diphosphate from (2E)-4-hydroxy-3-methylbutenyl diphosphate: step 1/1.</text>
</comment>
<dbReference type="GO" id="GO:0046872">
    <property type="term" value="F:metal ion binding"/>
    <property type="evidence" value="ECO:0007669"/>
    <property type="project" value="UniProtKB-KW"/>
</dbReference>
<dbReference type="CDD" id="cd13944">
    <property type="entry name" value="lytB_ispH"/>
    <property type="match status" value="1"/>
</dbReference>
<dbReference type="HAMAP" id="MF_00191">
    <property type="entry name" value="IspH"/>
    <property type="match status" value="1"/>
</dbReference>
<feature type="binding site" evidence="5">
    <location>
        <position position="144"/>
    </location>
    <ligand>
        <name>(2E)-4-hydroxy-3-methylbut-2-enyl diphosphate</name>
        <dbReference type="ChEBI" id="CHEBI:128753"/>
    </ligand>
</feature>
<dbReference type="InterPro" id="IPR003451">
    <property type="entry name" value="LytB/IspH"/>
</dbReference>
<keyword evidence="2 5" id="KW-0479">Metal-binding</keyword>
<keyword evidence="3 5" id="KW-0408">Iron</keyword>
<comment type="similarity">
    <text evidence="5">Belongs to the IspH family.</text>
</comment>
<proteinExistence type="inferred from homology"/>
<feature type="binding site" evidence="5">
    <location>
        <position position="211"/>
    </location>
    <ligand>
        <name>[4Fe-4S] cluster</name>
        <dbReference type="ChEBI" id="CHEBI:49883"/>
    </ligand>
</feature>
<dbReference type="GO" id="GO:0050992">
    <property type="term" value="P:dimethylallyl diphosphate biosynthetic process"/>
    <property type="evidence" value="ECO:0007669"/>
    <property type="project" value="UniProtKB-UniRule"/>
</dbReference>
<dbReference type="EMBL" id="MEZJ01000022">
    <property type="protein sequence ID" value="OGD53996.1"/>
    <property type="molecule type" value="Genomic_DNA"/>
</dbReference>
<dbReference type="Gene3D" id="3.40.1010.20">
    <property type="entry name" value="4-hydroxy-3-methylbut-2-enyl diphosphate reductase, catalytic domain"/>
    <property type="match status" value="2"/>
</dbReference>
<feature type="binding site" evidence="5">
    <location>
        <position position="240"/>
    </location>
    <ligand>
        <name>isopentenyl diphosphate</name>
        <dbReference type="ChEBI" id="CHEBI:128769"/>
    </ligand>
</feature>
<dbReference type="GO" id="GO:0051745">
    <property type="term" value="F:4-hydroxy-3-methylbut-2-enyl diphosphate reductase activity"/>
    <property type="evidence" value="ECO:0007669"/>
    <property type="project" value="UniProtKB-UniRule"/>
</dbReference>
<dbReference type="NCBIfam" id="TIGR00216">
    <property type="entry name" value="ispH_lytB"/>
    <property type="match status" value="1"/>
</dbReference>
<feature type="active site" description="Proton donor" evidence="5">
    <location>
        <position position="146"/>
    </location>
</feature>
<feature type="binding site" evidence="5">
    <location>
        <position position="144"/>
    </location>
    <ligand>
        <name>dimethylallyl diphosphate</name>
        <dbReference type="ChEBI" id="CHEBI:57623"/>
    </ligand>
</feature>
<organism evidence="6 7">
    <name type="scientific">Candidatus Beckwithbacteria bacterium RBG_13_35_6</name>
    <dbReference type="NCBI Taxonomy" id="1797456"/>
    <lineage>
        <taxon>Bacteria</taxon>
        <taxon>Candidatus Beckwithiibacteriota</taxon>
    </lineage>
</organism>
<feature type="binding site" evidence="5">
    <location>
        <position position="239"/>
    </location>
    <ligand>
        <name>isopentenyl diphosphate</name>
        <dbReference type="ChEBI" id="CHEBI:128769"/>
    </ligand>
</feature>
<dbReference type="AlphaFoldDB" id="A0A1F5DGB5"/>
<dbReference type="PANTHER" id="PTHR30426">
    <property type="entry name" value="4-HYDROXY-3-METHYLBUT-2-ENYL DIPHOSPHATE REDUCTASE"/>
    <property type="match status" value="1"/>
</dbReference>
<evidence type="ECO:0000313" key="6">
    <source>
        <dbReference type="EMBL" id="OGD53996.1"/>
    </source>
</evidence>
<dbReference type="Proteomes" id="UP000178758">
    <property type="component" value="Unassembled WGS sequence"/>
</dbReference>
<evidence type="ECO:0000313" key="7">
    <source>
        <dbReference type="Proteomes" id="UP000178758"/>
    </source>
</evidence>